<organism evidence="2 3">
    <name type="scientific">Microbacterium hatanonis</name>
    <dbReference type="NCBI Taxonomy" id="404366"/>
    <lineage>
        <taxon>Bacteria</taxon>
        <taxon>Bacillati</taxon>
        <taxon>Actinomycetota</taxon>
        <taxon>Actinomycetes</taxon>
        <taxon>Micrococcales</taxon>
        <taxon>Microbacteriaceae</taxon>
        <taxon>Microbacterium</taxon>
    </lineage>
</organism>
<reference evidence="2 3" key="1">
    <citation type="submission" date="2019-08" db="EMBL/GenBank/DDBJ databases">
        <authorList>
            <person name="Dong K."/>
        </authorList>
    </citation>
    <scope>NUCLEOTIDE SEQUENCE [LARGE SCALE GENOMIC DNA]</scope>
    <source>
        <strain evidence="2 3">JCM14558</strain>
    </source>
</reference>
<sequence length="250" mass="27268">MRTPLLTATCVVALAFSLTGCTVPAQVRPTTSASPAASAPEPEVTQDATPALITSYEALPWQAFNALPSQDRLQYVDYRIDSGRDEHAQLLGAARPGFVAPSASSNPQQIVDHFVYVLDEADYQFRIDPQTGAQLHDATEGIKYLSGAFLRVEGEGLSTIFDAELEAHRTNAAGPPYTTDTRFTATAYAAKTVESNGTIINYQDITFTTDDGSEYVGRWVLIPFVAVDGTEKSTWLLDQTYFPDQPIEDY</sequence>
<proteinExistence type="predicted"/>
<name>A0A5C8HZ56_9MICO</name>
<dbReference type="AlphaFoldDB" id="A0A5C8HZ56"/>
<dbReference type="PROSITE" id="PS51257">
    <property type="entry name" value="PROKAR_LIPOPROTEIN"/>
    <property type="match status" value="1"/>
</dbReference>
<dbReference type="OrthoDB" id="5052153at2"/>
<accession>A0A5C8HZ56</accession>
<feature type="signal peptide" evidence="1">
    <location>
        <begin position="1"/>
        <end position="25"/>
    </location>
</feature>
<keyword evidence="1" id="KW-0732">Signal</keyword>
<keyword evidence="3" id="KW-1185">Reference proteome</keyword>
<protein>
    <recommendedName>
        <fullName evidence="4">Lipoprotein</fullName>
    </recommendedName>
</protein>
<dbReference type="EMBL" id="VRSV01000002">
    <property type="protein sequence ID" value="TXK10385.1"/>
    <property type="molecule type" value="Genomic_DNA"/>
</dbReference>
<dbReference type="RefSeq" id="WP_147895556.1">
    <property type="nucleotide sequence ID" value="NZ_BAAANR010000001.1"/>
</dbReference>
<comment type="caution">
    <text evidence="2">The sequence shown here is derived from an EMBL/GenBank/DDBJ whole genome shotgun (WGS) entry which is preliminary data.</text>
</comment>
<evidence type="ECO:0000313" key="2">
    <source>
        <dbReference type="EMBL" id="TXK10385.1"/>
    </source>
</evidence>
<feature type="chain" id="PRO_5023135772" description="Lipoprotein" evidence="1">
    <location>
        <begin position="26"/>
        <end position="250"/>
    </location>
</feature>
<evidence type="ECO:0000256" key="1">
    <source>
        <dbReference type="SAM" id="SignalP"/>
    </source>
</evidence>
<evidence type="ECO:0000313" key="3">
    <source>
        <dbReference type="Proteomes" id="UP000321034"/>
    </source>
</evidence>
<dbReference type="Proteomes" id="UP000321034">
    <property type="component" value="Unassembled WGS sequence"/>
</dbReference>
<gene>
    <name evidence="2" type="ORF">FVP77_16235</name>
</gene>
<evidence type="ECO:0008006" key="4">
    <source>
        <dbReference type="Google" id="ProtNLM"/>
    </source>
</evidence>